<dbReference type="Pfam" id="PF01165">
    <property type="entry name" value="Ribosomal_S21"/>
    <property type="match status" value="1"/>
</dbReference>
<comment type="similarity">
    <text evidence="1 5">Belongs to the bacterial ribosomal protein bS21 family.</text>
</comment>
<reference evidence="6" key="1">
    <citation type="journal article" date="2015" name="BMC Genomics">
        <title>Transcriptome profiling of a Rhizobium leguminosarum bv. trifolii rosR mutant reveals the role of the transcriptional regulator RosR in motility, synthesis of cell-surface components, and other cellular processes.</title>
        <authorList>
            <person name="Rachwal K."/>
            <person name="Matczynska E."/>
            <person name="Janczarek M."/>
        </authorList>
    </citation>
    <scope>NUCLEOTIDE SEQUENCE</scope>
    <source>
        <strain evidence="6">Rt24.2</strain>
    </source>
</reference>
<reference evidence="6" key="2">
    <citation type="journal article" date="2016" name="Front. Microbiol.">
        <title>The Regulatory Protein RosR Affects Rhizobium leguminosarum bv. trifolii Protein Profiles, Cell Surface Properties, and Symbiosis with Clover.</title>
        <authorList>
            <person name="Rachwal K."/>
            <person name="Boguszewska A."/>
            <person name="Kopcinska J."/>
            <person name="Karas M."/>
            <person name="Tchorzewski M."/>
            <person name="Janczarek M."/>
        </authorList>
    </citation>
    <scope>NUCLEOTIDE SEQUENCE</scope>
    <source>
        <strain evidence="6">Rt24.2</strain>
    </source>
</reference>
<sequence length="162" mass="18813">MQVLVRDNNVDQALRVLKKKMQREGLFREMKERRAYEKPSERRVREKAQAISRHRKAARKKMQREGLLAGSKRVATTRWQPFPTSPELRLLHSLKGQTMDELNSLTVSEERLEDCRDVVEPDLQDLIQRALTSGFSREEVLIAVSELVAEDFAMVMKTPSVH</sequence>
<dbReference type="NCBIfam" id="TIGR00030">
    <property type="entry name" value="S21p"/>
    <property type="match status" value="1"/>
</dbReference>
<dbReference type="GO" id="GO:0006412">
    <property type="term" value="P:translation"/>
    <property type="evidence" value="ECO:0007669"/>
    <property type="project" value="UniProtKB-UniRule"/>
</dbReference>
<keyword evidence="3 5" id="KW-0687">Ribonucleoprotein</keyword>
<name>A0A1C9HMA6_RHILT</name>
<evidence type="ECO:0000256" key="4">
    <source>
        <dbReference type="ARBA" id="ARBA00035135"/>
    </source>
</evidence>
<dbReference type="InterPro" id="IPR001911">
    <property type="entry name" value="Ribosomal_bS21"/>
</dbReference>
<accession>A0A1C9HMA6</accession>
<evidence type="ECO:0000256" key="3">
    <source>
        <dbReference type="ARBA" id="ARBA00023274"/>
    </source>
</evidence>
<protein>
    <recommendedName>
        <fullName evidence="4 5">Small ribosomal subunit protein bS21</fullName>
    </recommendedName>
</protein>
<dbReference type="Gene3D" id="1.20.5.1150">
    <property type="entry name" value="Ribosomal protein S8"/>
    <property type="match status" value="1"/>
</dbReference>
<dbReference type="HAMAP" id="MF_00358">
    <property type="entry name" value="Ribosomal_bS21"/>
    <property type="match status" value="1"/>
</dbReference>
<evidence type="ECO:0000313" key="6">
    <source>
        <dbReference type="EMBL" id="AOO87807.1"/>
    </source>
</evidence>
<keyword evidence="2 5" id="KW-0689">Ribosomal protein</keyword>
<dbReference type="GO" id="GO:1990904">
    <property type="term" value="C:ribonucleoprotein complex"/>
    <property type="evidence" value="ECO:0007669"/>
    <property type="project" value="UniProtKB-KW"/>
</dbReference>
<gene>
    <name evidence="5" type="primary">rpsU</name>
</gene>
<dbReference type="InterPro" id="IPR038380">
    <property type="entry name" value="Ribosomal_bS21_sf"/>
</dbReference>
<evidence type="ECO:0000256" key="5">
    <source>
        <dbReference type="HAMAP-Rule" id="MF_00358"/>
    </source>
</evidence>
<dbReference type="GO" id="GO:0005840">
    <property type="term" value="C:ribosome"/>
    <property type="evidence" value="ECO:0007669"/>
    <property type="project" value="UniProtKB-KW"/>
</dbReference>
<dbReference type="AlphaFoldDB" id="A0A1C9HMA6"/>
<evidence type="ECO:0000256" key="2">
    <source>
        <dbReference type="ARBA" id="ARBA00022980"/>
    </source>
</evidence>
<proteinExistence type="inferred from homology"/>
<dbReference type="EMBL" id="KX485443">
    <property type="protein sequence ID" value="AOO87807.1"/>
    <property type="molecule type" value="Genomic_DNA"/>
</dbReference>
<evidence type="ECO:0000256" key="1">
    <source>
        <dbReference type="ARBA" id="ARBA00006640"/>
    </source>
</evidence>
<dbReference type="GO" id="GO:0003735">
    <property type="term" value="F:structural constituent of ribosome"/>
    <property type="evidence" value="ECO:0007669"/>
    <property type="project" value="InterPro"/>
</dbReference>
<organism evidence="6">
    <name type="scientific">Rhizobium leguminosarum bv. trifolii</name>
    <dbReference type="NCBI Taxonomy" id="386"/>
    <lineage>
        <taxon>Bacteria</taxon>
        <taxon>Pseudomonadati</taxon>
        <taxon>Pseudomonadota</taxon>
        <taxon>Alphaproteobacteria</taxon>
        <taxon>Hyphomicrobiales</taxon>
        <taxon>Rhizobiaceae</taxon>
        <taxon>Rhizobium/Agrobacterium group</taxon>
        <taxon>Rhizobium</taxon>
    </lineage>
</organism>